<keyword evidence="3" id="KW-0378">Hydrolase</keyword>
<sequence>MAPTNEKQKLEIAKALEQNELKVGDKGYLLSFRWFSKWKKVTGFENEEIDPEIKLGEIDNNHLLDKDQIKITIMDNYDYICIPEAVYKLFFDWYGGGPEITVEMINSPATNTPVPLIIKWHLKIIFSDQEFEILTNRYEYVRDIKKRACEHFGINSDATYLVDYWNKNVLSIFRDDFYLEQCYIINTQEILLKLKTDNRNTSSRGKFTISRTNSSMSSGITPIIATPQTLGHVGLDNIGNTCYINSSLQVLAHTELLFQYFESGLWRRELNEQNPKGTGGIVAHQFAQLINDIWTKKQKVISPYDLKNSIGKFHPQFNNSQQQDSQEFLLCLLSDLSGDLNRVTKRCYIEGVVGDGTNDNETADLAWKRHKLLFDSAIVDIFHGQLRTEVKCDECGNKKVVFDAYSSLSIPISKTSLETIRYMYIPADLKRPRYIVKILVSEDQEIDDIFDDAQTRFKAEDLYIFPRDFLSSEFKITASKTVKKIDFYAIERSCSSMQVLMNIVVPKSKVRGQFEVLDGPILIEAPSKSKKLEEIVEEKIKFIYEKSKYPTTDKMRAFEQSLTHSSEIDFKNQKFSIKLNFNSNFDEENDEYGDISNQSIKVILNPEFTKESLGFNWGSLCPLDYGYDGSFPCNQTDYGLEEWIKQMSFPQKLENFNKWFCPHCKKFVNAVVNATIWSVADVLIMQLQRFTQENGEYKKLNVVVDFPTEIDMSPYLVGPQKDKEQKYRLYAYINININHIGTLNGGHYTANIFDSTDESWYTYNDEAVYKASSNTKSSNPYILFYKRIKVVSREN</sequence>
<dbReference type="InterPro" id="IPR018200">
    <property type="entry name" value="USP_CS"/>
</dbReference>
<dbReference type="Pfam" id="PF00443">
    <property type="entry name" value="UCH"/>
    <property type="match status" value="1"/>
</dbReference>
<dbReference type="Pfam" id="PF06337">
    <property type="entry name" value="DUSP"/>
    <property type="match status" value="1"/>
</dbReference>
<dbReference type="InterPro" id="IPR006615">
    <property type="entry name" value="Pept_C19_DUSP"/>
</dbReference>
<dbReference type="Proteomes" id="UP000001542">
    <property type="component" value="Unassembled WGS sequence"/>
</dbReference>
<name>A2DU88_TRIV3</name>
<gene>
    <name evidence="3" type="ORF">TVAG_278470</name>
</gene>
<dbReference type="PANTHER" id="PTHR21646">
    <property type="entry name" value="UBIQUITIN CARBOXYL-TERMINAL HYDROLASE"/>
    <property type="match status" value="1"/>
</dbReference>
<organism evidence="3 4">
    <name type="scientific">Trichomonas vaginalis (strain ATCC PRA-98 / G3)</name>
    <dbReference type="NCBI Taxonomy" id="412133"/>
    <lineage>
        <taxon>Eukaryota</taxon>
        <taxon>Metamonada</taxon>
        <taxon>Parabasalia</taxon>
        <taxon>Trichomonadida</taxon>
        <taxon>Trichomonadidae</taxon>
        <taxon>Trichomonas</taxon>
    </lineage>
</organism>
<dbReference type="InterPro" id="IPR001394">
    <property type="entry name" value="Peptidase_C19_UCH"/>
</dbReference>
<dbReference type="Gene3D" id="3.90.70.10">
    <property type="entry name" value="Cysteine proteinases"/>
    <property type="match status" value="2"/>
</dbReference>
<dbReference type="InterPro" id="IPR050185">
    <property type="entry name" value="Ub_carboxyl-term_hydrolase"/>
</dbReference>
<dbReference type="OMA" id="INENELC"/>
<dbReference type="InterPro" id="IPR028889">
    <property type="entry name" value="USP"/>
</dbReference>
<dbReference type="SUPFAM" id="SSF143791">
    <property type="entry name" value="DUSP-like"/>
    <property type="match status" value="1"/>
</dbReference>
<keyword evidence="4" id="KW-1185">Reference proteome</keyword>
<dbReference type="VEuPathDB" id="TrichDB:TVAG_278470"/>
<protein>
    <submittedName>
        <fullName evidence="3">Clan CA, family C19, ubiquitin hydrolase-like cysteine peptidase</fullName>
    </submittedName>
</protein>
<dbReference type="SMART" id="SM00695">
    <property type="entry name" value="DUSP"/>
    <property type="match status" value="1"/>
</dbReference>
<accession>A2DU88</accession>
<dbReference type="InParanoid" id="A2DU88"/>
<dbReference type="GO" id="GO:0004843">
    <property type="term" value="F:cysteine-type deubiquitinase activity"/>
    <property type="evidence" value="ECO:0007669"/>
    <property type="project" value="InterPro"/>
</dbReference>
<dbReference type="SUPFAM" id="SSF54001">
    <property type="entry name" value="Cysteine proteinases"/>
    <property type="match status" value="1"/>
</dbReference>
<dbReference type="AlphaFoldDB" id="A2DU88"/>
<evidence type="ECO:0000259" key="1">
    <source>
        <dbReference type="PROSITE" id="PS50235"/>
    </source>
</evidence>
<dbReference type="PROSITE" id="PS51283">
    <property type="entry name" value="DUSP"/>
    <property type="match status" value="1"/>
</dbReference>
<dbReference type="KEGG" id="tva:4774088"/>
<evidence type="ECO:0000313" key="3">
    <source>
        <dbReference type="EMBL" id="EAY16081.1"/>
    </source>
</evidence>
<dbReference type="InterPro" id="IPR038765">
    <property type="entry name" value="Papain-like_cys_pep_sf"/>
</dbReference>
<dbReference type="Gene3D" id="3.30.2230.10">
    <property type="entry name" value="DUSP-like"/>
    <property type="match status" value="1"/>
</dbReference>
<feature type="domain" description="DUSP" evidence="2">
    <location>
        <begin position="3"/>
        <end position="106"/>
    </location>
</feature>
<evidence type="ECO:0000313" key="4">
    <source>
        <dbReference type="Proteomes" id="UP000001542"/>
    </source>
</evidence>
<dbReference type="VEuPathDB" id="TrichDB:TVAGG3_0438170"/>
<dbReference type="GO" id="GO:0016579">
    <property type="term" value="P:protein deubiquitination"/>
    <property type="evidence" value="ECO:0007669"/>
    <property type="project" value="InterPro"/>
</dbReference>
<dbReference type="STRING" id="5722.A2DU88"/>
<dbReference type="RefSeq" id="XP_001328304.1">
    <property type="nucleotide sequence ID" value="XM_001328269.1"/>
</dbReference>
<dbReference type="PROSITE" id="PS50235">
    <property type="entry name" value="USP_3"/>
    <property type="match status" value="1"/>
</dbReference>
<dbReference type="OrthoDB" id="265776at2759"/>
<dbReference type="EMBL" id="DS113247">
    <property type="protein sequence ID" value="EAY16081.1"/>
    <property type="molecule type" value="Genomic_DNA"/>
</dbReference>
<dbReference type="PROSITE" id="PS00972">
    <property type="entry name" value="USP_1"/>
    <property type="match status" value="1"/>
</dbReference>
<proteinExistence type="predicted"/>
<dbReference type="SMR" id="A2DU88"/>
<dbReference type="PANTHER" id="PTHR21646:SF76">
    <property type="entry name" value="UBIQUITIN CARBOXYL-TERMINAL HYDROLASE 32"/>
    <property type="match status" value="1"/>
</dbReference>
<reference evidence="3" key="2">
    <citation type="journal article" date="2007" name="Science">
        <title>Draft genome sequence of the sexually transmitted pathogen Trichomonas vaginalis.</title>
        <authorList>
            <person name="Carlton J.M."/>
            <person name="Hirt R.P."/>
            <person name="Silva J.C."/>
            <person name="Delcher A.L."/>
            <person name="Schatz M."/>
            <person name="Zhao Q."/>
            <person name="Wortman J.R."/>
            <person name="Bidwell S.L."/>
            <person name="Alsmark U.C.M."/>
            <person name="Besteiro S."/>
            <person name="Sicheritz-Ponten T."/>
            <person name="Noel C.J."/>
            <person name="Dacks J.B."/>
            <person name="Foster P.G."/>
            <person name="Simillion C."/>
            <person name="Van de Peer Y."/>
            <person name="Miranda-Saavedra D."/>
            <person name="Barton G.J."/>
            <person name="Westrop G.D."/>
            <person name="Mueller S."/>
            <person name="Dessi D."/>
            <person name="Fiori P.L."/>
            <person name="Ren Q."/>
            <person name="Paulsen I."/>
            <person name="Zhang H."/>
            <person name="Bastida-Corcuera F.D."/>
            <person name="Simoes-Barbosa A."/>
            <person name="Brown M.T."/>
            <person name="Hayes R.D."/>
            <person name="Mukherjee M."/>
            <person name="Okumura C.Y."/>
            <person name="Schneider R."/>
            <person name="Smith A.J."/>
            <person name="Vanacova S."/>
            <person name="Villalvazo M."/>
            <person name="Haas B.J."/>
            <person name="Pertea M."/>
            <person name="Feldblyum T.V."/>
            <person name="Utterback T.R."/>
            <person name="Shu C.L."/>
            <person name="Osoegawa K."/>
            <person name="de Jong P.J."/>
            <person name="Hrdy I."/>
            <person name="Horvathova L."/>
            <person name="Zubacova Z."/>
            <person name="Dolezal P."/>
            <person name="Malik S.B."/>
            <person name="Logsdon J.M. Jr."/>
            <person name="Henze K."/>
            <person name="Gupta A."/>
            <person name="Wang C.C."/>
            <person name="Dunne R.L."/>
            <person name="Upcroft J.A."/>
            <person name="Upcroft P."/>
            <person name="White O."/>
            <person name="Salzberg S.L."/>
            <person name="Tang P."/>
            <person name="Chiu C.-H."/>
            <person name="Lee Y.-S."/>
            <person name="Embley T.M."/>
            <person name="Coombs G.H."/>
            <person name="Mottram J.C."/>
            <person name="Tachezy J."/>
            <person name="Fraser-Liggett C.M."/>
            <person name="Johnson P.J."/>
        </authorList>
    </citation>
    <scope>NUCLEOTIDE SEQUENCE [LARGE SCALE GENOMIC DNA]</scope>
    <source>
        <strain evidence="3">G3</strain>
    </source>
</reference>
<dbReference type="InterPro" id="IPR035927">
    <property type="entry name" value="DUSP-like_sf"/>
</dbReference>
<evidence type="ECO:0000259" key="2">
    <source>
        <dbReference type="PROSITE" id="PS51283"/>
    </source>
</evidence>
<dbReference type="eggNOG" id="KOG1870">
    <property type="taxonomic scope" value="Eukaryota"/>
</dbReference>
<reference evidence="3" key="1">
    <citation type="submission" date="2006-10" db="EMBL/GenBank/DDBJ databases">
        <authorList>
            <person name="Amadeo P."/>
            <person name="Zhao Q."/>
            <person name="Wortman J."/>
            <person name="Fraser-Liggett C."/>
            <person name="Carlton J."/>
        </authorList>
    </citation>
    <scope>NUCLEOTIDE SEQUENCE</scope>
    <source>
        <strain evidence="3">G3</strain>
    </source>
</reference>
<feature type="domain" description="USP" evidence="1">
    <location>
        <begin position="233"/>
        <end position="788"/>
    </location>
</feature>